<dbReference type="InterPro" id="IPR016039">
    <property type="entry name" value="Thiolase-like"/>
</dbReference>
<dbReference type="Gene3D" id="3.30.70.3290">
    <property type="match status" value="1"/>
</dbReference>
<evidence type="ECO:0000256" key="4">
    <source>
        <dbReference type="PROSITE-ProRule" id="PRU01363"/>
    </source>
</evidence>
<evidence type="ECO:0000313" key="8">
    <source>
        <dbReference type="Proteomes" id="UP001153714"/>
    </source>
</evidence>
<sequence length="1669" mass="186945">MYANRISYWIDGKGPSYALDLACASSAACLEHAYRSISTGQCDAAIVGGCNLCMHPSISLNFRRIYSEVYHAKANYSLKNEAQFSPIRHPKDIEDFLEAFYSEIDVSPKDVEYIEGHGSANAEADGNELQAIGKVFAKDNSIKVGSVVSNMGHSEPASGVCALTKLCLAYHKGELPANLHYSQPQEHIPSVKEGKIEVLQQNVPFKRGFTALNSFSYSGANIHVLLKGHYKKKDPERYKTSIPRIVLASGRQEECVMKIFNILKNQSVDPEQVGLLHNIHEKDIPGHMCRGYVVLDTNEKKETVSLSQNTGHYPGRVRPIWFVYSGMGSQWATMGAGLMRIPIFAAAIEKCCRVLEPKGIDLVKILTEPDNTIYDNILHSFVGIAAVQIGLTDILKQMGIIPDNIIGHSVGELGCAYADGCFTAEEMILSAYSRGLVSIQTPFIKGSMAAVGLGYKSVLPMCPPEVEVACHNSSESSTISGPADIMKEFVGELTKQRVFAKEVPCPALMKYLSKVITEPKERSPKWVSTSVPQNEWDTPKAKLSSAEYHTNNLLNSVLFEETSKLIPEDAIVIEIAPHGLLQAIMKRSLSGCTHIPLTRKGNQDPVKYLLEAIGKLYVAGVNPKVDILYPKIEYPVSTETSLLSHFVYWEHSENWPEARFNTKEKVVATSRVFVMSIHDDDYKYLQGHIRDGVHVFPEAALLVLVWETLAMYLNVNYRDQPVSMKNIQFYSEAIIDTEKPLRLHIMIYKGNNAFEVSCESVKIASGTIIPLNSQEIIFRPLEETKPTPTDISLTRTDFYKIMELRGFSYRDKFQSIHTADSNRLRVNIKWTDDWIILLDGLIQFNLFQKDHEGVSIPKIIRKLTIDPSKHVIDQTSDEATQKAEIYEFYNLTRCDGVEMEQIEFLNMPVKEKHPDVLMTQTFIPHFLTGILKLDVALQINMQIVAENTPTNKLSVLNMLTEQSYFVTKALDEAAKNNVLFDVIVDKIKPETIQLNTLLAKEQVLKNSNVFIVDNLLGDEKGQWGGYYYLPSETSLKLQNATLNTVIPGNLDSLTWVEMPPSLPSGNLVKVNYSALSLKDVKKALGQSIEDNRSFGMDFSGINNKGERVMGITPNGAISCTVEADPNLTWLVPKHWTLEDAATVPLPYIHAFYCLIVRNRIHPNIKNKRIFINGGAGALGQAVISICLAANCTIFTCVSDLRKKMFLMKLFPDLKDKNIGYSRDGSFQDMVQVNTEGKGCDYVINCATGVLRQAAMKCAGKDATFIDVNDYDSKQNSDFGMFFLAGEKNYLNLRLSEIFKPENNLERELLNEASKLGPIHGIFFVQNLDDATENFDPVAVFKKFTDTAMVVANLDLMSRNICTELKYFVVLTGSSEKVTDEYAASVSEKICLIRSEVGLPALAFRIGKLNEITAPLSCVAEADFQSNSQLLSYSAIFNALETSLKLNYKNVQAFNLKKRPDSDFLGKIEKILGISNINSIPENLTLEDLSANDYNIEEIIIVIKNEFKLNYPLEKAKKITIGELLKLKDHNIEKNKFKSGLGAFFTFIDNDECLATEPMITMQTKVLSAVEREEEFDKQAEYLMLIPGFEGHYQIFKSVCERLKIQAVAFQLGPDLANDTIQEMANNILKVRNKYFFTYTIIIYIHISHHHHHQPFYVPTAGAQAFLMDG</sequence>
<name>A0A9N9R2X5_9NEOP</name>
<evidence type="ECO:0000256" key="3">
    <source>
        <dbReference type="ARBA" id="ARBA00022679"/>
    </source>
</evidence>
<dbReference type="InterPro" id="IPR050091">
    <property type="entry name" value="PKS_NRPS_Biosynth_Enz"/>
</dbReference>
<dbReference type="InterPro" id="IPR036291">
    <property type="entry name" value="NAD(P)-bd_dom_sf"/>
</dbReference>
<dbReference type="Pfam" id="PF02801">
    <property type="entry name" value="Ketoacyl-synt_C"/>
    <property type="match status" value="1"/>
</dbReference>
<dbReference type="SUPFAM" id="SSF50129">
    <property type="entry name" value="GroES-like"/>
    <property type="match status" value="1"/>
</dbReference>
<dbReference type="SMART" id="SM00825">
    <property type="entry name" value="PKS_KS"/>
    <property type="match status" value="1"/>
</dbReference>
<keyword evidence="3" id="KW-0808">Transferase</keyword>
<dbReference type="InterPro" id="IPR014043">
    <property type="entry name" value="Acyl_transferase_dom"/>
</dbReference>
<dbReference type="OrthoDB" id="329835at2759"/>
<dbReference type="InterPro" id="IPR011032">
    <property type="entry name" value="GroES-like_sf"/>
</dbReference>
<feature type="region of interest" description="C-terminal hotdog fold" evidence="4">
    <location>
        <begin position="789"/>
        <end position="918"/>
    </location>
</feature>
<dbReference type="CDD" id="cd00833">
    <property type="entry name" value="PKS"/>
    <property type="match status" value="1"/>
</dbReference>
<keyword evidence="8" id="KW-1185">Reference proteome</keyword>
<reference evidence="7" key="2">
    <citation type="submission" date="2022-10" db="EMBL/GenBank/DDBJ databases">
        <authorList>
            <consortium name="ENA_rothamsted_submissions"/>
            <consortium name="culmorum"/>
            <person name="King R."/>
        </authorList>
    </citation>
    <scope>NUCLEOTIDE SEQUENCE</scope>
</reference>
<keyword evidence="2" id="KW-0597">Phosphoprotein</keyword>
<accession>A0A9N9R2X5</accession>
<evidence type="ECO:0000259" key="6">
    <source>
        <dbReference type="PROSITE" id="PS52019"/>
    </source>
</evidence>
<dbReference type="PROSITE" id="PS52004">
    <property type="entry name" value="KS3_2"/>
    <property type="match status" value="1"/>
</dbReference>
<feature type="domain" description="Ketosynthase family 3 (KS3)" evidence="5">
    <location>
        <begin position="1"/>
        <end position="228"/>
    </location>
</feature>
<evidence type="ECO:0000256" key="1">
    <source>
        <dbReference type="ARBA" id="ARBA00022450"/>
    </source>
</evidence>
<feature type="region of interest" description="N-terminal hotdog fold" evidence="4">
    <location>
        <begin position="651"/>
        <end position="776"/>
    </location>
</feature>
<evidence type="ECO:0000259" key="5">
    <source>
        <dbReference type="PROSITE" id="PS52004"/>
    </source>
</evidence>
<dbReference type="InterPro" id="IPR001227">
    <property type="entry name" value="Ac_transferase_dom_sf"/>
</dbReference>
<gene>
    <name evidence="7" type="ORF">DIATSA_LOCUS6104</name>
</gene>
<dbReference type="InterPro" id="IPR020843">
    <property type="entry name" value="ER"/>
</dbReference>
<dbReference type="SUPFAM" id="SSF52151">
    <property type="entry name" value="FabD/lysophospholipase-like"/>
    <property type="match status" value="1"/>
</dbReference>
<dbReference type="GO" id="GO:0004312">
    <property type="term" value="F:fatty acid synthase activity"/>
    <property type="evidence" value="ECO:0007669"/>
    <property type="project" value="TreeGrafter"/>
</dbReference>
<dbReference type="SUPFAM" id="SSF53901">
    <property type="entry name" value="Thiolase-like"/>
    <property type="match status" value="2"/>
</dbReference>
<dbReference type="EMBL" id="OU893350">
    <property type="protein sequence ID" value="CAG9788287.1"/>
    <property type="molecule type" value="Genomic_DNA"/>
</dbReference>
<dbReference type="Gene3D" id="3.10.129.110">
    <property type="entry name" value="Polyketide synthase dehydratase"/>
    <property type="match status" value="1"/>
</dbReference>
<evidence type="ECO:0000313" key="7">
    <source>
        <dbReference type="EMBL" id="CAG9788287.1"/>
    </source>
</evidence>
<feature type="domain" description="PKS/mFAS DH" evidence="6">
    <location>
        <begin position="651"/>
        <end position="918"/>
    </location>
</feature>
<dbReference type="Gene3D" id="3.40.47.10">
    <property type="match status" value="2"/>
</dbReference>
<dbReference type="InterPro" id="IPR018201">
    <property type="entry name" value="Ketoacyl_synth_AS"/>
</dbReference>
<dbReference type="PROSITE" id="PS00606">
    <property type="entry name" value="KS3_1"/>
    <property type="match status" value="1"/>
</dbReference>
<dbReference type="GO" id="GO:0004315">
    <property type="term" value="F:3-oxoacyl-[acyl-carrier-protein] synthase activity"/>
    <property type="evidence" value="ECO:0007669"/>
    <property type="project" value="InterPro"/>
</dbReference>
<dbReference type="Gene3D" id="3.40.366.10">
    <property type="entry name" value="Malonyl-Coenzyme A Acyl Carrier Protein, domain 2"/>
    <property type="match status" value="1"/>
</dbReference>
<proteinExistence type="predicted"/>
<dbReference type="Pfam" id="PF00698">
    <property type="entry name" value="Acyl_transf_1"/>
    <property type="match status" value="1"/>
</dbReference>
<dbReference type="Pfam" id="PF00109">
    <property type="entry name" value="ketoacyl-synt"/>
    <property type="match status" value="1"/>
</dbReference>
<dbReference type="SUPFAM" id="SSF51735">
    <property type="entry name" value="NAD(P)-binding Rossmann-fold domains"/>
    <property type="match status" value="1"/>
</dbReference>
<dbReference type="InterPro" id="IPR014030">
    <property type="entry name" value="Ketoacyl_synth_N"/>
</dbReference>
<feature type="active site" description="Proton donor; for dehydratase activity" evidence="4">
    <location>
        <position position="839"/>
    </location>
</feature>
<dbReference type="CDD" id="cd05195">
    <property type="entry name" value="enoyl_red"/>
    <property type="match status" value="1"/>
</dbReference>
<evidence type="ECO:0000256" key="2">
    <source>
        <dbReference type="ARBA" id="ARBA00022553"/>
    </source>
</evidence>
<reference evidence="7" key="1">
    <citation type="submission" date="2021-12" db="EMBL/GenBank/DDBJ databases">
        <authorList>
            <person name="King R."/>
        </authorList>
    </citation>
    <scope>NUCLEOTIDE SEQUENCE</scope>
</reference>
<dbReference type="GO" id="GO:0006633">
    <property type="term" value="P:fatty acid biosynthetic process"/>
    <property type="evidence" value="ECO:0007669"/>
    <property type="project" value="InterPro"/>
</dbReference>
<dbReference type="PANTHER" id="PTHR43775">
    <property type="entry name" value="FATTY ACID SYNTHASE"/>
    <property type="match status" value="1"/>
</dbReference>
<dbReference type="Gene3D" id="3.90.180.10">
    <property type="entry name" value="Medium-chain alcohol dehydrogenases, catalytic domain"/>
    <property type="match status" value="1"/>
</dbReference>
<dbReference type="InterPro" id="IPR014031">
    <property type="entry name" value="Ketoacyl_synth_C"/>
</dbReference>
<dbReference type="PANTHER" id="PTHR43775:SF23">
    <property type="entry name" value="FATTY ACID SYNTHASE 3"/>
    <property type="match status" value="1"/>
</dbReference>
<dbReference type="InterPro" id="IPR049900">
    <property type="entry name" value="PKS_mFAS_DH"/>
</dbReference>
<dbReference type="SMART" id="SM00827">
    <property type="entry name" value="PKS_AT"/>
    <property type="match status" value="1"/>
</dbReference>
<dbReference type="InterPro" id="IPR016035">
    <property type="entry name" value="Acyl_Trfase/lysoPLipase"/>
</dbReference>
<dbReference type="SUPFAM" id="SSF55048">
    <property type="entry name" value="Probable ACP-binding domain of malonyl-CoA ACP transacylase"/>
    <property type="match status" value="1"/>
</dbReference>
<dbReference type="Pfam" id="PF16197">
    <property type="entry name" value="KAsynt_C_assoc"/>
    <property type="match status" value="1"/>
</dbReference>
<protein>
    <submittedName>
        <fullName evidence="7">Uncharacterized protein</fullName>
    </submittedName>
</protein>
<dbReference type="PROSITE" id="PS52019">
    <property type="entry name" value="PKS_MFAS_DH"/>
    <property type="match status" value="1"/>
</dbReference>
<dbReference type="InterPro" id="IPR032821">
    <property type="entry name" value="PKS_assoc"/>
</dbReference>
<dbReference type="SMART" id="SM00829">
    <property type="entry name" value="PKS_ER"/>
    <property type="match status" value="1"/>
</dbReference>
<organism evidence="7 8">
    <name type="scientific">Diatraea saccharalis</name>
    <name type="common">sugarcane borer</name>
    <dbReference type="NCBI Taxonomy" id="40085"/>
    <lineage>
        <taxon>Eukaryota</taxon>
        <taxon>Metazoa</taxon>
        <taxon>Ecdysozoa</taxon>
        <taxon>Arthropoda</taxon>
        <taxon>Hexapoda</taxon>
        <taxon>Insecta</taxon>
        <taxon>Pterygota</taxon>
        <taxon>Neoptera</taxon>
        <taxon>Endopterygota</taxon>
        <taxon>Lepidoptera</taxon>
        <taxon>Glossata</taxon>
        <taxon>Ditrysia</taxon>
        <taxon>Pyraloidea</taxon>
        <taxon>Crambidae</taxon>
        <taxon>Crambinae</taxon>
        <taxon>Diatraea</taxon>
    </lineage>
</organism>
<feature type="active site" description="Proton acceptor; for dehydratase activity" evidence="4">
    <location>
        <position position="688"/>
    </location>
</feature>
<dbReference type="GO" id="GO:0016491">
    <property type="term" value="F:oxidoreductase activity"/>
    <property type="evidence" value="ECO:0007669"/>
    <property type="project" value="InterPro"/>
</dbReference>
<keyword evidence="1" id="KW-0596">Phosphopantetheine</keyword>
<dbReference type="InterPro" id="IPR042104">
    <property type="entry name" value="PKS_dehydratase_sf"/>
</dbReference>
<dbReference type="InterPro" id="IPR016036">
    <property type="entry name" value="Malonyl_transacylase_ACP-bd"/>
</dbReference>
<dbReference type="Proteomes" id="UP001153714">
    <property type="component" value="Chromosome 19"/>
</dbReference>
<dbReference type="InterPro" id="IPR020841">
    <property type="entry name" value="PKS_Beta-ketoAc_synthase_dom"/>
</dbReference>